<keyword evidence="6" id="KW-1185">Reference proteome</keyword>
<dbReference type="Pfam" id="PF00400">
    <property type="entry name" value="WD40"/>
    <property type="match status" value="7"/>
</dbReference>
<keyword evidence="1 3" id="KW-0853">WD repeat</keyword>
<dbReference type="EMBL" id="JANPWB010000016">
    <property type="protein sequence ID" value="KAJ1082899.1"/>
    <property type="molecule type" value="Genomic_DNA"/>
</dbReference>
<dbReference type="InterPro" id="IPR001680">
    <property type="entry name" value="WD40_rpt"/>
</dbReference>
<organism evidence="5 6">
    <name type="scientific">Pleurodeles waltl</name>
    <name type="common">Iberian ribbed newt</name>
    <dbReference type="NCBI Taxonomy" id="8319"/>
    <lineage>
        <taxon>Eukaryota</taxon>
        <taxon>Metazoa</taxon>
        <taxon>Chordata</taxon>
        <taxon>Craniata</taxon>
        <taxon>Vertebrata</taxon>
        <taxon>Euteleostomi</taxon>
        <taxon>Amphibia</taxon>
        <taxon>Batrachia</taxon>
        <taxon>Caudata</taxon>
        <taxon>Salamandroidea</taxon>
        <taxon>Salamandridae</taxon>
        <taxon>Pleurodelinae</taxon>
        <taxon>Pleurodeles</taxon>
    </lineage>
</organism>
<reference evidence="5" key="1">
    <citation type="journal article" date="2022" name="bioRxiv">
        <title>Sequencing and chromosome-scale assembly of the giantPleurodeles waltlgenome.</title>
        <authorList>
            <person name="Brown T."/>
            <person name="Elewa A."/>
            <person name="Iarovenko S."/>
            <person name="Subramanian E."/>
            <person name="Araus A.J."/>
            <person name="Petzold A."/>
            <person name="Susuki M."/>
            <person name="Suzuki K.-i.T."/>
            <person name="Hayashi T."/>
            <person name="Toyoda A."/>
            <person name="Oliveira C."/>
            <person name="Osipova E."/>
            <person name="Leigh N.D."/>
            <person name="Simon A."/>
            <person name="Yun M.H."/>
        </authorList>
    </citation>
    <scope>NUCLEOTIDE SEQUENCE</scope>
    <source>
        <strain evidence="5">20211129_DDA</strain>
        <tissue evidence="5">Liver</tissue>
    </source>
</reference>
<keyword evidence="2" id="KW-0677">Repeat</keyword>
<proteinExistence type="predicted"/>
<dbReference type="PRINTS" id="PR00320">
    <property type="entry name" value="GPROTEINBRPT"/>
</dbReference>
<accession>A0AAV7KWF8</accession>
<dbReference type="PROSITE" id="PS00678">
    <property type="entry name" value="WD_REPEATS_1"/>
    <property type="match status" value="5"/>
</dbReference>
<dbReference type="InterPro" id="IPR036322">
    <property type="entry name" value="WD40_repeat_dom_sf"/>
</dbReference>
<evidence type="ECO:0000313" key="6">
    <source>
        <dbReference type="Proteomes" id="UP001066276"/>
    </source>
</evidence>
<gene>
    <name evidence="5" type="ORF">NDU88_003060</name>
</gene>
<dbReference type="Gene3D" id="2.130.10.10">
    <property type="entry name" value="YVTN repeat-like/Quinoprotein amine dehydrogenase"/>
    <property type="match status" value="3"/>
</dbReference>
<name>A0AAV7KWF8_PLEWA</name>
<evidence type="ECO:0008006" key="7">
    <source>
        <dbReference type="Google" id="ProtNLM"/>
    </source>
</evidence>
<dbReference type="CDD" id="cd00200">
    <property type="entry name" value="WD40"/>
    <property type="match status" value="1"/>
</dbReference>
<dbReference type="InterPro" id="IPR015943">
    <property type="entry name" value="WD40/YVTN_repeat-like_dom_sf"/>
</dbReference>
<evidence type="ECO:0000256" key="3">
    <source>
        <dbReference type="PROSITE-ProRule" id="PRU00221"/>
    </source>
</evidence>
<dbReference type="PANTHER" id="PTHR45048">
    <property type="match status" value="1"/>
</dbReference>
<evidence type="ECO:0000256" key="4">
    <source>
        <dbReference type="SAM" id="MobiDB-lite"/>
    </source>
</evidence>
<protein>
    <recommendedName>
        <fullName evidence="7">WD repeat-containing protein 88</fullName>
    </recommendedName>
</protein>
<dbReference type="PROSITE" id="PS50294">
    <property type="entry name" value="WD_REPEATS_REGION"/>
    <property type="match status" value="6"/>
</dbReference>
<feature type="repeat" description="WD" evidence="3">
    <location>
        <begin position="303"/>
        <end position="344"/>
    </location>
</feature>
<feature type="repeat" description="WD" evidence="3">
    <location>
        <begin position="261"/>
        <end position="302"/>
    </location>
</feature>
<comment type="caution">
    <text evidence="5">The sequence shown here is derived from an EMBL/GenBank/DDBJ whole genome shotgun (WGS) entry which is preliminary data.</text>
</comment>
<feature type="repeat" description="WD" evidence="3">
    <location>
        <begin position="171"/>
        <end position="212"/>
    </location>
</feature>
<feature type="repeat" description="WD" evidence="3">
    <location>
        <begin position="86"/>
        <end position="127"/>
    </location>
</feature>
<feature type="repeat" description="WD" evidence="3">
    <location>
        <begin position="43"/>
        <end position="84"/>
    </location>
</feature>
<dbReference type="PANTHER" id="PTHR45048:SF1">
    <property type="entry name" value="WD REPEAT-CONTAINING PROTEIN 88"/>
    <property type="match status" value="1"/>
</dbReference>
<dbReference type="SUPFAM" id="SSF50978">
    <property type="entry name" value="WD40 repeat-like"/>
    <property type="match status" value="1"/>
</dbReference>
<feature type="region of interest" description="Disordered" evidence="4">
    <location>
        <begin position="1"/>
        <end position="31"/>
    </location>
</feature>
<dbReference type="Proteomes" id="UP001066276">
    <property type="component" value="Chromosome 12"/>
</dbReference>
<evidence type="ECO:0000256" key="1">
    <source>
        <dbReference type="ARBA" id="ARBA00022574"/>
    </source>
</evidence>
<evidence type="ECO:0000256" key="2">
    <source>
        <dbReference type="ARBA" id="ARBA00022737"/>
    </source>
</evidence>
<sequence length="399" mass="43664">MTSDTCQVDPLAVEEPLADEESTDRGNNDWGSEKLSQIPFRVLKGHCGAVNSCIYCFDDKRIISGSSDRTAILWDVAKGTPVHVFGEEHTAPISECSVTADNKRLITSSFDKTVKAWDMETGKVLWSVNHEGLVMSCHISSNGKLAVSGVDVDNAICVIDAANGSRVAYVKDHHKSTVTRCCFDPDNERVCSVSSDRSIKLWDTVAQSTTITIHKGHDNVISDCCFSANGLLLCTASWDKTLKSWDVKTGSFRTCGPRVFNQAHEGSVSACAFSQDATLLVSGAYDKTIVVWNVDAGYKKVTLKGHDDWVKAVALSSDKKWVLSASKDSSIRLWNIEKCERIPAVIENKKAMGLKIIQCEECGKPFSLANLDDPELITKCVFCRLASPSRNILPSLPFS</sequence>
<dbReference type="AlphaFoldDB" id="A0AAV7KWF8"/>
<feature type="repeat" description="WD" evidence="3">
    <location>
        <begin position="214"/>
        <end position="255"/>
    </location>
</feature>
<dbReference type="InterPro" id="IPR019775">
    <property type="entry name" value="WD40_repeat_CS"/>
</dbReference>
<dbReference type="SMART" id="SM00320">
    <property type="entry name" value="WD40"/>
    <property type="match status" value="7"/>
</dbReference>
<dbReference type="PROSITE" id="PS50082">
    <property type="entry name" value="WD_REPEATS_2"/>
    <property type="match status" value="6"/>
</dbReference>
<dbReference type="InterPro" id="IPR020472">
    <property type="entry name" value="WD40_PAC1"/>
</dbReference>
<evidence type="ECO:0000313" key="5">
    <source>
        <dbReference type="EMBL" id="KAJ1082899.1"/>
    </source>
</evidence>